<dbReference type="Proteomes" id="UP000824540">
    <property type="component" value="Unassembled WGS sequence"/>
</dbReference>
<feature type="region of interest" description="Disordered" evidence="2">
    <location>
        <begin position="240"/>
        <end position="268"/>
    </location>
</feature>
<evidence type="ECO:0000256" key="1">
    <source>
        <dbReference type="SAM" id="Coils"/>
    </source>
</evidence>
<evidence type="ECO:0000313" key="4">
    <source>
        <dbReference type="Proteomes" id="UP000824540"/>
    </source>
</evidence>
<comment type="caution">
    <text evidence="3">The sequence shown here is derived from an EMBL/GenBank/DDBJ whole genome shotgun (WGS) entry which is preliminary data.</text>
</comment>
<gene>
    <name evidence="3" type="ORF">JZ751_026096</name>
</gene>
<evidence type="ECO:0008006" key="5">
    <source>
        <dbReference type="Google" id="ProtNLM"/>
    </source>
</evidence>
<organism evidence="3 4">
    <name type="scientific">Albula glossodonta</name>
    <name type="common">roundjaw bonefish</name>
    <dbReference type="NCBI Taxonomy" id="121402"/>
    <lineage>
        <taxon>Eukaryota</taxon>
        <taxon>Metazoa</taxon>
        <taxon>Chordata</taxon>
        <taxon>Craniata</taxon>
        <taxon>Vertebrata</taxon>
        <taxon>Euteleostomi</taxon>
        <taxon>Actinopterygii</taxon>
        <taxon>Neopterygii</taxon>
        <taxon>Teleostei</taxon>
        <taxon>Albuliformes</taxon>
        <taxon>Albulidae</taxon>
        <taxon>Albula</taxon>
    </lineage>
</organism>
<dbReference type="OrthoDB" id="8956831at2759"/>
<keyword evidence="4" id="KW-1185">Reference proteome</keyword>
<dbReference type="Gene3D" id="6.10.250.3150">
    <property type="match status" value="1"/>
</dbReference>
<feature type="coiled-coil region" evidence="1">
    <location>
        <begin position="273"/>
        <end position="356"/>
    </location>
</feature>
<keyword evidence="1" id="KW-0175">Coiled coil</keyword>
<sequence>MKMDHSKGSWSSQEPYVIEIAVLPNELFGLTCMCYFLQEIHTPLQANMEETLGQDNIATASITPALNELQDSVNMEATQIHQERTIEDRRRRLALMPEPRDGVYIQVKYGDGSARGRRFCLQHSIQILFDFAGSDDMATEVFHIQTATSSTGTPSTATGSLSEHGLCGPTTVYVLWLGPEEVQEMLSHNALVSVPVTSSEPSILLNANSGAVAEAAEGSVVALSWPWFIPIEEASVERPPLSPSHSPVTSLPNPHIPVGSTHLPTKRRRPDCSRLLERERAELQADREELERQKAELEADRAWLERQRAELDQERVVLERERVELEMDRDVLDREREKEEAELERERTVVQRARERVEHSRRVLSLFHTLLQKL</sequence>
<dbReference type="InterPro" id="IPR029071">
    <property type="entry name" value="Ubiquitin-like_domsf"/>
</dbReference>
<feature type="compositionally biased region" description="Polar residues" evidence="2">
    <location>
        <begin position="243"/>
        <end position="252"/>
    </location>
</feature>
<reference evidence="3" key="1">
    <citation type="thesis" date="2021" institute="BYU ScholarsArchive" country="Provo, UT, USA">
        <title>Applications of and Algorithms for Genome Assembly and Genomic Analyses with an Emphasis on Marine Teleosts.</title>
        <authorList>
            <person name="Pickett B.D."/>
        </authorList>
    </citation>
    <scope>NUCLEOTIDE SEQUENCE</scope>
    <source>
        <strain evidence="3">HI-2016</strain>
    </source>
</reference>
<proteinExistence type="predicted"/>
<dbReference type="EMBL" id="JAFBMS010000696">
    <property type="protein sequence ID" value="KAG9330212.1"/>
    <property type="molecule type" value="Genomic_DNA"/>
</dbReference>
<evidence type="ECO:0000256" key="2">
    <source>
        <dbReference type="SAM" id="MobiDB-lite"/>
    </source>
</evidence>
<dbReference type="Gene3D" id="3.10.20.90">
    <property type="entry name" value="Phosphatidylinositol 3-kinase Catalytic Subunit, Chain A, domain 1"/>
    <property type="match status" value="1"/>
</dbReference>
<dbReference type="AlphaFoldDB" id="A0A8T2MXM0"/>
<accession>A0A8T2MXM0</accession>
<name>A0A8T2MXM0_9TELE</name>
<dbReference type="SUPFAM" id="SSF54236">
    <property type="entry name" value="Ubiquitin-like"/>
    <property type="match status" value="1"/>
</dbReference>
<evidence type="ECO:0000313" key="3">
    <source>
        <dbReference type="EMBL" id="KAG9330212.1"/>
    </source>
</evidence>
<protein>
    <recommendedName>
        <fullName evidence="5">UBX domain-containing protein</fullName>
    </recommendedName>
</protein>